<feature type="transmembrane region" description="Helical" evidence="1">
    <location>
        <begin position="39"/>
        <end position="62"/>
    </location>
</feature>
<evidence type="ECO:0000313" key="3">
    <source>
        <dbReference type="Proteomes" id="UP000309542"/>
    </source>
</evidence>
<organism evidence="2 3">
    <name type="scientific">Streptococcus mitis</name>
    <dbReference type="NCBI Taxonomy" id="28037"/>
    <lineage>
        <taxon>Bacteria</taxon>
        <taxon>Bacillati</taxon>
        <taxon>Bacillota</taxon>
        <taxon>Bacilli</taxon>
        <taxon>Lactobacillales</taxon>
        <taxon>Streptococcaceae</taxon>
        <taxon>Streptococcus</taxon>
        <taxon>Streptococcus mitis group</taxon>
    </lineage>
</organism>
<dbReference type="Proteomes" id="UP000309542">
    <property type="component" value="Unassembled WGS sequence"/>
</dbReference>
<name>A0A4U1KXN2_STRMT</name>
<evidence type="ECO:0000313" key="2">
    <source>
        <dbReference type="EMBL" id="TKD49117.1"/>
    </source>
</evidence>
<evidence type="ECO:0000256" key="1">
    <source>
        <dbReference type="SAM" id="Phobius"/>
    </source>
</evidence>
<keyword evidence="1" id="KW-0472">Membrane</keyword>
<accession>A0A4U1KXN2</accession>
<feature type="non-terminal residue" evidence="2">
    <location>
        <position position="1"/>
    </location>
</feature>
<dbReference type="EMBL" id="SWFJ01000009">
    <property type="protein sequence ID" value="TKD49117.1"/>
    <property type="molecule type" value="Genomic_DNA"/>
</dbReference>
<keyword evidence="1" id="KW-1133">Transmembrane helix</keyword>
<dbReference type="AlphaFoldDB" id="A0A4U1KXN2"/>
<keyword evidence="1" id="KW-0812">Transmembrane</keyword>
<comment type="caution">
    <text evidence="2">The sequence shown here is derived from an EMBL/GenBank/DDBJ whole genome shotgun (WGS) entry which is preliminary data.</text>
</comment>
<gene>
    <name evidence="2" type="ORF">FBF73_07065</name>
</gene>
<sequence>FEFSLISVTDRFIVFSLFSTTTLVVVPCTLVRLVQFSKVFVTCFSQVTTILVYHSCFFLSTLF</sequence>
<reference evidence="2 3" key="1">
    <citation type="submission" date="2019-04" db="EMBL/GenBank/DDBJ databases">
        <title>Genome sequence of Streptococcus mitis strain ColumbLawn.</title>
        <authorList>
            <person name="Mungovan B.A."/>
            <person name="Maclea K.S."/>
        </authorList>
    </citation>
    <scope>NUCLEOTIDE SEQUENCE [LARGE SCALE GENOMIC DNA]</scope>
    <source>
        <strain evidence="2 3">ColumbLawn</strain>
    </source>
</reference>
<feature type="transmembrane region" description="Helical" evidence="1">
    <location>
        <begin position="12"/>
        <end position="33"/>
    </location>
</feature>
<proteinExistence type="predicted"/>
<protein>
    <submittedName>
        <fullName evidence="2">Uncharacterized protein</fullName>
    </submittedName>
</protein>